<comment type="similarity">
    <text evidence="2">Belongs to the RLP family.</text>
</comment>
<evidence type="ECO:0000256" key="4">
    <source>
        <dbReference type="ARBA" id="ARBA00022614"/>
    </source>
</evidence>
<gene>
    <name evidence="13" type="ORF">FEM48_ZijujUnG0115300</name>
</gene>
<sequence length="381" mass="42618">MSSIDLEEASDWLEVTNSLPSLEVLRLSSCNLNFIFRPISHVNFSSLSLLDLSGNYLGNNIPLWVSNLRSLTSLSLSNITVGNGGPIPEDIQNLTSLLLLDLSWNSFNTSIPSWLYSLSHLEVLNLAGNQLTDVLPVWIFNFSSELQYLDLSQNQMHGRIPNLTNMGMQEHSVIDLSQNHFEGPLPLVSSKVHELDLSDNLLSGSISQFLCSSPSEPVNLAALYLANNQLSGKLPNCWTQGGRYPYVEAALLLTKGEPIEYNKTLALIPTGTQLQSFNSSSFVGNKLCGPPLTPNCSTNGEVTVVEKNRKEDDHEMSWFYIGMAVGFIVGFWGFCGSLIFNRTWRHSYFRFLDCIKDQIYVASVLKLRWFRKTITSCYNNQ</sequence>
<name>A0A978U7Y5_ZIZJJ</name>
<dbReference type="InterPro" id="IPR003591">
    <property type="entry name" value="Leu-rich_rpt_typical-subtyp"/>
</dbReference>
<dbReference type="EMBL" id="JAEACU010000478">
    <property type="protein sequence ID" value="KAH7510549.1"/>
    <property type="molecule type" value="Genomic_DNA"/>
</dbReference>
<keyword evidence="7" id="KW-0677">Repeat</keyword>
<evidence type="ECO:0000256" key="7">
    <source>
        <dbReference type="ARBA" id="ARBA00022737"/>
    </source>
</evidence>
<dbReference type="PANTHER" id="PTHR48063:SF98">
    <property type="entry name" value="LRR RECEPTOR-LIKE SERINE_THREONINE-PROTEIN KINASE FLS2"/>
    <property type="match status" value="1"/>
</dbReference>
<dbReference type="InterPro" id="IPR001611">
    <property type="entry name" value="Leu-rich_rpt"/>
</dbReference>
<dbReference type="Gene3D" id="3.80.10.10">
    <property type="entry name" value="Ribonuclease Inhibitor"/>
    <property type="match status" value="1"/>
</dbReference>
<dbReference type="InterPro" id="IPR046956">
    <property type="entry name" value="RLP23-like"/>
</dbReference>
<dbReference type="Proteomes" id="UP000813462">
    <property type="component" value="Unassembled WGS sequence"/>
</dbReference>
<keyword evidence="3" id="KW-1003">Cell membrane</keyword>
<dbReference type="GO" id="GO:0005886">
    <property type="term" value="C:plasma membrane"/>
    <property type="evidence" value="ECO:0007669"/>
    <property type="project" value="UniProtKB-SubCell"/>
</dbReference>
<evidence type="ECO:0000256" key="5">
    <source>
        <dbReference type="ARBA" id="ARBA00022692"/>
    </source>
</evidence>
<dbReference type="FunFam" id="3.80.10.10:FF:000041">
    <property type="entry name" value="LRR receptor-like serine/threonine-protein kinase ERECTA"/>
    <property type="match status" value="1"/>
</dbReference>
<evidence type="ECO:0000256" key="10">
    <source>
        <dbReference type="ARBA" id="ARBA00023170"/>
    </source>
</evidence>
<dbReference type="Pfam" id="PF00560">
    <property type="entry name" value="LRR_1"/>
    <property type="match status" value="6"/>
</dbReference>
<organism evidence="13 14">
    <name type="scientific">Ziziphus jujuba var. spinosa</name>
    <dbReference type="NCBI Taxonomy" id="714518"/>
    <lineage>
        <taxon>Eukaryota</taxon>
        <taxon>Viridiplantae</taxon>
        <taxon>Streptophyta</taxon>
        <taxon>Embryophyta</taxon>
        <taxon>Tracheophyta</taxon>
        <taxon>Spermatophyta</taxon>
        <taxon>Magnoliopsida</taxon>
        <taxon>eudicotyledons</taxon>
        <taxon>Gunneridae</taxon>
        <taxon>Pentapetalae</taxon>
        <taxon>rosids</taxon>
        <taxon>fabids</taxon>
        <taxon>Rosales</taxon>
        <taxon>Rhamnaceae</taxon>
        <taxon>Paliureae</taxon>
        <taxon>Ziziphus</taxon>
    </lineage>
</organism>
<accession>A0A978U7Y5</accession>
<keyword evidence="6" id="KW-0732">Signal</keyword>
<comment type="subcellular location">
    <subcellularLocation>
        <location evidence="1">Cell membrane</location>
        <topology evidence="1">Single-pass type I membrane protein</topology>
    </subcellularLocation>
</comment>
<evidence type="ECO:0000313" key="13">
    <source>
        <dbReference type="EMBL" id="KAH7510549.1"/>
    </source>
</evidence>
<evidence type="ECO:0008006" key="15">
    <source>
        <dbReference type="Google" id="ProtNLM"/>
    </source>
</evidence>
<evidence type="ECO:0000313" key="14">
    <source>
        <dbReference type="Proteomes" id="UP000813462"/>
    </source>
</evidence>
<keyword evidence="11" id="KW-0325">Glycoprotein</keyword>
<evidence type="ECO:0000256" key="9">
    <source>
        <dbReference type="ARBA" id="ARBA00023136"/>
    </source>
</evidence>
<evidence type="ECO:0000256" key="3">
    <source>
        <dbReference type="ARBA" id="ARBA00022475"/>
    </source>
</evidence>
<dbReference type="InterPro" id="IPR032675">
    <property type="entry name" value="LRR_dom_sf"/>
</dbReference>
<evidence type="ECO:0000256" key="12">
    <source>
        <dbReference type="SAM" id="Phobius"/>
    </source>
</evidence>
<dbReference type="SMART" id="SM00369">
    <property type="entry name" value="LRR_TYP"/>
    <property type="match status" value="3"/>
</dbReference>
<feature type="transmembrane region" description="Helical" evidence="12">
    <location>
        <begin position="318"/>
        <end position="340"/>
    </location>
</feature>
<dbReference type="AlphaFoldDB" id="A0A978U7Y5"/>
<keyword evidence="4" id="KW-0433">Leucine-rich repeat</keyword>
<dbReference type="PROSITE" id="PS51450">
    <property type="entry name" value="LRR"/>
    <property type="match status" value="1"/>
</dbReference>
<reference evidence="13" key="1">
    <citation type="journal article" date="2021" name="Front. Plant Sci.">
        <title>Chromosome-Scale Genome Assembly for Chinese Sour Jujube and Insights Into Its Genome Evolution and Domestication Signature.</title>
        <authorList>
            <person name="Shen L.-Y."/>
            <person name="Luo H."/>
            <person name="Wang X.-L."/>
            <person name="Wang X.-M."/>
            <person name="Qiu X.-J."/>
            <person name="Liu H."/>
            <person name="Zhou S.-S."/>
            <person name="Jia K.-H."/>
            <person name="Nie S."/>
            <person name="Bao Y.-T."/>
            <person name="Zhang R.-G."/>
            <person name="Yun Q.-Z."/>
            <person name="Chai Y.-H."/>
            <person name="Lu J.-Y."/>
            <person name="Li Y."/>
            <person name="Zhao S.-W."/>
            <person name="Mao J.-F."/>
            <person name="Jia S.-G."/>
            <person name="Mao Y.-M."/>
        </authorList>
    </citation>
    <scope>NUCLEOTIDE SEQUENCE</scope>
    <source>
        <strain evidence="13">AT0</strain>
        <tissue evidence="13">Leaf</tissue>
    </source>
</reference>
<keyword evidence="5 12" id="KW-0812">Transmembrane</keyword>
<evidence type="ECO:0000256" key="11">
    <source>
        <dbReference type="ARBA" id="ARBA00023180"/>
    </source>
</evidence>
<evidence type="ECO:0000256" key="8">
    <source>
        <dbReference type="ARBA" id="ARBA00022989"/>
    </source>
</evidence>
<dbReference type="PANTHER" id="PTHR48063">
    <property type="entry name" value="LRR RECEPTOR-LIKE KINASE"/>
    <property type="match status" value="1"/>
</dbReference>
<proteinExistence type="inferred from homology"/>
<keyword evidence="8 12" id="KW-1133">Transmembrane helix</keyword>
<evidence type="ECO:0000256" key="6">
    <source>
        <dbReference type="ARBA" id="ARBA00022729"/>
    </source>
</evidence>
<protein>
    <recommendedName>
        <fullName evidence="15">Receptor-like protein EIX2</fullName>
    </recommendedName>
</protein>
<evidence type="ECO:0000256" key="1">
    <source>
        <dbReference type="ARBA" id="ARBA00004251"/>
    </source>
</evidence>
<keyword evidence="10" id="KW-0675">Receptor</keyword>
<evidence type="ECO:0000256" key="2">
    <source>
        <dbReference type="ARBA" id="ARBA00009592"/>
    </source>
</evidence>
<comment type="caution">
    <text evidence="13">The sequence shown here is derived from an EMBL/GenBank/DDBJ whole genome shotgun (WGS) entry which is preliminary data.</text>
</comment>
<keyword evidence="9 12" id="KW-0472">Membrane</keyword>
<dbReference type="SUPFAM" id="SSF52058">
    <property type="entry name" value="L domain-like"/>
    <property type="match status" value="1"/>
</dbReference>